<dbReference type="Proteomes" id="UP000789920">
    <property type="component" value="Unassembled WGS sequence"/>
</dbReference>
<comment type="caution">
    <text evidence="1">The sequence shown here is derived from an EMBL/GenBank/DDBJ whole genome shotgun (WGS) entry which is preliminary data.</text>
</comment>
<reference evidence="1" key="1">
    <citation type="submission" date="2021-06" db="EMBL/GenBank/DDBJ databases">
        <authorList>
            <person name="Kallberg Y."/>
            <person name="Tangrot J."/>
            <person name="Rosling A."/>
        </authorList>
    </citation>
    <scope>NUCLEOTIDE SEQUENCE</scope>
    <source>
        <strain evidence="1">MA461A</strain>
    </source>
</reference>
<accession>A0ACA9PAW9</accession>
<feature type="non-terminal residue" evidence="1">
    <location>
        <position position="1"/>
    </location>
</feature>
<evidence type="ECO:0000313" key="1">
    <source>
        <dbReference type="EMBL" id="CAG8692866.1"/>
    </source>
</evidence>
<evidence type="ECO:0000313" key="2">
    <source>
        <dbReference type="Proteomes" id="UP000789920"/>
    </source>
</evidence>
<protein>
    <submittedName>
        <fullName evidence="1">25179_t:CDS:1</fullName>
    </submittedName>
</protein>
<name>A0ACA9PAW9_9GLOM</name>
<dbReference type="EMBL" id="CAJVQC010018367">
    <property type="protein sequence ID" value="CAG8692866.1"/>
    <property type="molecule type" value="Genomic_DNA"/>
</dbReference>
<feature type="non-terminal residue" evidence="1">
    <location>
        <position position="153"/>
    </location>
</feature>
<gene>
    <name evidence="1" type="ORF">RPERSI_LOCUS9638</name>
</gene>
<organism evidence="1 2">
    <name type="scientific">Racocetra persica</name>
    <dbReference type="NCBI Taxonomy" id="160502"/>
    <lineage>
        <taxon>Eukaryota</taxon>
        <taxon>Fungi</taxon>
        <taxon>Fungi incertae sedis</taxon>
        <taxon>Mucoromycota</taxon>
        <taxon>Glomeromycotina</taxon>
        <taxon>Glomeromycetes</taxon>
        <taxon>Diversisporales</taxon>
        <taxon>Gigasporaceae</taxon>
        <taxon>Racocetra</taxon>
    </lineage>
</organism>
<keyword evidence="2" id="KW-1185">Reference proteome</keyword>
<sequence length="153" mass="17930">YKNLNNDLEEQASFQLYFDIDLDSFNKNILTDITTKEKNLHVVDLVVNAISDSDEYIYDNSIIIDEINKPSTININIDIASEICETSDSSTDEVEQKYARLHQAQRILNESKTFHNPQRFLNNMKSKLNPLEKFVEDILNHENRHTLPRTWKD</sequence>
<proteinExistence type="predicted"/>